<evidence type="ECO:0000313" key="5">
    <source>
        <dbReference type="Proteomes" id="UP001555826"/>
    </source>
</evidence>
<dbReference type="RefSeq" id="WP_367638767.1">
    <property type="nucleotide sequence ID" value="NZ_JBFNQN010000008.1"/>
</dbReference>
<dbReference type="PROSITE" id="PS51384">
    <property type="entry name" value="FAD_FR"/>
    <property type="match status" value="1"/>
</dbReference>
<dbReference type="PANTHER" id="PTHR47354">
    <property type="entry name" value="NADH OXIDOREDUCTASE HCR"/>
    <property type="match status" value="1"/>
</dbReference>
<name>A0ABV3P7N8_9ACTN</name>
<dbReference type="InterPro" id="IPR050415">
    <property type="entry name" value="MRET"/>
</dbReference>
<sequence>MNARTFHDARVVETADVATGIRRVVLEPPAGARRRADPGTHLDVRVEVPDGDRGVRPEVRSYSVVDSSPDGSRLALTVHLSPTSRGGSAHVHGLRPGDVLRCTGPLQNFPVRIGAERYLLIAGGVGITALAAAARTLTRLGAHVDLVYAGRSRDRMPYLADLQAELGERVQPAVSDEGTRLDVDALLARTARQAPGTEAYVCGPLALLDAVTHAWRRHGLPSTALRYETFGSSGRHAAQAFRVQLPALGIETVVDPGSTVLESLQRSGADLMYDCLKGECGLCVLPVRRVDGVVDHRDVYLSEDQQADGGSVCVCVSRVAAGPEGREPLLVLDLP</sequence>
<dbReference type="InterPro" id="IPR017927">
    <property type="entry name" value="FAD-bd_FR_type"/>
</dbReference>
<dbReference type="InterPro" id="IPR001041">
    <property type="entry name" value="2Fe-2S_ferredoxin-type"/>
</dbReference>
<dbReference type="Gene3D" id="2.40.30.10">
    <property type="entry name" value="Translation factors"/>
    <property type="match status" value="1"/>
</dbReference>
<dbReference type="InterPro" id="IPR006058">
    <property type="entry name" value="2Fe2S_fd_BS"/>
</dbReference>
<dbReference type="CDD" id="cd06185">
    <property type="entry name" value="PDR_like"/>
    <property type="match status" value="1"/>
</dbReference>
<feature type="domain" description="2Fe-2S ferredoxin-type" evidence="2">
    <location>
        <begin position="241"/>
        <end position="335"/>
    </location>
</feature>
<dbReference type="PROSITE" id="PS51085">
    <property type="entry name" value="2FE2S_FER_2"/>
    <property type="match status" value="1"/>
</dbReference>
<proteinExistence type="predicted"/>
<dbReference type="PROSITE" id="PS00197">
    <property type="entry name" value="2FE2S_FER_1"/>
    <property type="match status" value="1"/>
</dbReference>
<dbReference type="Gene3D" id="3.10.20.30">
    <property type="match status" value="1"/>
</dbReference>
<dbReference type="InterPro" id="IPR036010">
    <property type="entry name" value="2Fe-2S_ferredoxin-like_sf"/>
</dbReference>
<evidence type="ECO:0000259" key="3">
    <source>
        <dbReference type="PROSITE" id="PS51384"/>
    </source>
</evidence>
<evidence type="ECO:0000256" key="1">
    <source>
        <dbReference type="ARBA" id="ARBA00001974"/>
    </source>
</evidence>
<dbReference type="PRINTS" id="PR00409">
    <property type="entry name" value="PHDIOXRDTASE"/>
</dbReference>
<gene>
    <name evidence="4" type="ORF">AB1207_12830</name>
</gene>
<organism evidence="4 5">
    <name type="scientific">Kineococcus endophyticus</name>
    <dbReference type="NCBI Taxonomy" id="1181883"/>
    <lineage>
        <taxon>Bacteria</taxon>
        <taxon>Bacillati</taxon>
        <taxon>Actinomycetota</taxon>
        <taxon>Actinomycetes</taxon>
        <taxon>Kineosporiales</taxon>
        <taxon>Kineosporiaceae</taxon>
        <taxon>Kineococcus</taxon>
    </lineage>
</organism>
<dbReference type="EMBL" id="JBFNQN010000008">
    <property type="protein sequence ID" value="MEW9265636.1"/>
    <property type="molecule type" value="Genomic_DNA"/>
</dbReference>
<dbReference type="GO" id="GO:0016491">
    <property type="term" value="F:oxidoreductase activity"/>
    <property type="evidence" value="ECO:0007669"/>
    <property type="project" value="UniProtKB-KW"/>
</dbReference>
<feature type="domain" description="FAD-binding FR-type" evidence="3">
    <location>
        <begin position="4"/>
        <end position="112"/>
    </location>
</feature>
<dbReference type="SUPFAM" id="SSF63380">
    <property type="entry name" value="Riboflavin synthase domain-like"/>
    <property type="match status" value="1"/>
</dbReference>
<keyword evidence="4" id="KW-0560">Oxidoreductase</keyword>
<evidence type="ECO:0000313" key="4">
    <source>
        <dbReference type="EMBL" id="MEW9265636.1"/>
    </source>
</evidence>
<protein>
    <submittedName>
        <fullName evidence="4">PDR/VanB family oxidoreductase</fullName>
        <ecNumber evidence="4">1.-.-.-</ecNumber>
    </submittedName>
</protein>
<dbReference type="InterPro" id="IPR039261">
    <property type="entry name" value="FNR_nucleotide-bd"/>
</dbReference>
<dbReference type="InterPro" id="IPR012675">
    <property type="entry name" value="Beta-grasp_dom_sf"/>
</dbReference>
<keyword evidence="5" id="KW-1185">Reference proteome</keyword>
<dbReference type="EC" id="1.-.-.-" evidence="4"/>
<dbReference type="InterPro" id="IPR017938">
    <property type="entry name" value="Riboflavin_synthase-like_b-brl"/>
</dbReference>
<dbReference type="SUPFAM" id="SSF52343">
    <property type="entry name" value="Ferredoxin reductase-like, C-terminal NADP-linked domain"/>
    <property type="match status" value="1"/>
</dbReference>
<accession>A0ABV3P7N8</accession>
<dbReference type="Pfam" id="PF00111">
    <property type="entry name" value="Fer2"/>
    <property type="match status" value="1"/>
</dbReference>
<dbReference type="Gene3D" id="3.40.50.80">
    <property type="entry name" value="Nucleotide-binding domain of ferredoxin-NADP reductase (FNR) module"/>
    <property type="match status" value="1"/>
</dbReference>
<comment type="cofactor">
    <cofactor evidence="1">
        <name>FAD</name>
        <dbReference type="ChEBI" id="CHEBI:57692"/>
    </cofactor>
</comment>
<dbReference type="SUPFAM" id="SSF54292">
    <property type="entry name" value="2Fe-2S ferredoxin-like"/>
    <property type="match status" value="1"/>
</dbReference>
<comment type="caution">
    <text evidence="4">The sequence shown here is derived from an EMBL/GenBank/DDBJ whole genome shotgun (WGS) entry which is preliminary data.</text>
</comment>
<reference evidence="4 5" key="1">
    <citation type="submission" date="2024-07" db="EMBL/GenBank/DDBJ databases">
        <authorList>
            <person name="Thanompreechachai J."/>
            <person name="Duangmal K."/>
        </authorList>
    </citation>
    <scope>NUCLEOTIDE SEQUENCE [LARGE SCALE GENOMIC DNA]</scope>
    <source>
        <strain evidence="4 5">KCTC 19886</strain>
    </source>
</reference>
<dbReference type="CDD" id="cd00207">
    <property type="entry name" value="fer2"/>
    <property type="match status" value="1"/>
</dbReference>
<dbReference type="PANTHER" id="PTHR47354:SF2">
    <property type="entry name" value="BLR2392 PROTEIN"/>
    <property type="match status" value="1"/>
</dbReference>
<dbReference type="Proteomes" id="UP001555826">
    <property type="component" value="Unassembled WGS sequence"/>
</dbReference>
<evidence type="ECO:0000259" key="2">
    <source>
        <dbReference type="PROSITE" id="PS51085"/>
    </source>
</evidence>